<name>A0ACA9NCD7_9GLOM</name>
<accession>A0ACA9NCD7</accession>
<keyword evidence="2" id="KW-1185">Reference proteome</keyword>
<dbReference type="Proteomes" id="UP000789366">
    <property type="component" value="Unassembled WGS sequence"/>
</dbReference>
<evidence type="ECO:0000313" key="2">
    <source>
        <dbReference type="Proteomes" id="UP000789366"/>
    </source>
</evidence>
<sequence>GADAIEAEALATSCVEKFLLDFLNVLGASSLNVQTIIPSDSAEVWGGIII</sequence>
<evidence type="ECO:0000313" key="1">
    <source>
        <dbReference type="EMBL" id="CAG8648931.1"/>
    </source>
</evidence>
<organism evidence="1 2">
    <name type="scientific">Cetraspora pellucida</name>
    <dbReference type="NCBI Taxonomy" id="1433469"/>
    <lineage>
        <taxon>Eukaryota</taxon>
        <taxon>Fungi</taxon>
        <taxon>Fungi incertae sedis</taxon>
        <taxon>Mucoromycota</taxon>
        <taxon>Glomeromycotina</taxon>
        <taxon>Glomeromycetes</taxon>
        <taxon>Diversisporales</taxon>
        <taxon>Gigasporaceae</taxon>
        <taxon>Cetraspora</taxon>
    </lineage>
</organism>
<feature type="non-terminal residue" evidence="1">
    <location>
        <position position="50"/>
    </location>
</feature>
<proteinExistence type="predicted"/>
<dbReference type="EMBL" id="CAJVPW010013860">
    <property type="protein sequence ID" value="CAG8648931.1"/>
    <property type="molecule type" value="Genomic_DNA"/>
</dbReference>
<gene>
    <name evidence="1" type="ORF">SPELUC_LOCUS8840</name>
</gene>
<comment type="caution">
    <text evidence="1">The sequence shown here is derived from an EMBL/GenBank/DDBJ whole genome shotgun (WGS) entry which is preliminary data.</text>
</comment>
<protein>
    <submittedName>
        <fullName evidence="1">15194_t:CDS:1</fullName>
    </submittedName>
</protein>
<feature type="non-terminal residue" evidence="1">
    <location>
        <position position="1"/>
    </location>
</feature>
<reference evidence="1" key="1">
    <citation type="submission" date="2021-06" db="EMBL/GenBank/DDBJ databases">
        <authorList>
            <person name="Kallberg Y."/>
            <person name="Tangrot J."/>
            <person name="Rosling A."/>
        </authorList>
    </citation>
    <scope>NUCLEOTIDE SEQUENCE</scope>
    <source>
        <strain evidence="1">28 12/20/2015</strain>
    </source>
</reference>